<evidence type="ECO:0000256" key="2">
    <source>
        <dbReference type="ARBA" id="ARBA00023125"/>
    </source>
</evidence>
<dbReference type="Proteomes" id="UP000027180">
    <property type="component" value="Chromosome"/>
</dbReference>
<evidence type="ECO:0000256" key="3">
    <source>
        <dbReference type="ARBA" id="ARBA00023163"/>
    </source>
</evidence>
<dbReference type="HOGENOM" id="CLU_000445_88_4_5"/>
<dbReference type="GO" id="GO:0003700">
    <property type="term" value="F:DNA-binding transcription factor activity"/>
    <property type="evidence" value="ECO:0007669"/>
    <property type="project" value="InterPro"/>
</dbReference>
<keyword evidence="3" id="KW-0804">Transcription</keyword>
<accession>A0A060HXR6</accession>
<dbReference type="InterPro" id="IPR018060">
    <property type="entry name" value="HTH_AraC"/>
</dbReference>
<reference evidence="5 6" key="1">
    <citation type="submission" date="2013-12" db="EMBL/GenBank/DDBJ databases">
        <title>Complete genome sequence of Rhizobium etli bv. mimosae IE4771.</title>
        <authorList>
            <person name="Bustos P."/>
            <person name="Santamaria R.I."/>
            <person name="Lozano L."/>
            <person name="Ormeno-Orrillo E."/>
            <person name="Rogel M.A."/>
            <person name="Romero D."/>
            <person name="Cevallos M.A."/>
            <person name="Martinez-Romero E."/>
            <person name="Gonzalez V."/>
        </authorList>
    </citation>
    <scope>NUCLEOTIDE SEQUENCE [LARGE SCALE GENOMIC DNA]</scope>
    <source>
        <strain evidence="5 6">IE4771</strain>
    </source>
</reference>
<dbReference type="SUPFAM" id="SSF46689">
    <property type="entry name" value="Homeodomain-like"/>
    <property type="match status" value="2"/>
</dbReference>
<evidence type="ECO:0000313" key="6">
    <source>
        <dbReference type="Proteomes" id="UP000027180"/>
    </source>
</evidence>
<dbReference type="PROSITE" id="PS01124">
    <property type="entry name" value="HTH_ARAC_FAMILY_2"/>
    <property type="match status" value="1"/>
</dbReference>
<feature type="domain" description="HTH araC/xylS-type" evidence="4">
    <location>
        <begin position="162"/>
        <end position="260"/>
    </location>
</feature>
<sequence>MSDAARRDWGVTACRYDVPAGGGAFALSNLTIGLFLVAQDEHRLALGSDRRHHIPLSADEGWILPGGAAGICEFDNAHSYLTVSFDKQMLDDVGLDTRTAFRPHVGGLEPLLAQLVRLAADRGADSSSLYRQTMDLALATHLARLLAPHAELCASLDDRRLRKVIAYVQEHLTDDISLDQLASEAAMSRYHFARAFKAATGRSPIQYVIDERLDRARLLFKTTSATVAEVAFRVGYADVSRFGQHFRKRVGITPAQFRSQ</sequence>
<dbReference type="AlphaFoldDB" id="A0A060HXR6"/>
<dbReference type="PANTHER" id="PTHR46796:SF14">
    <property type="entry name" value="TRANSCRIPTIONAL REGULATORY PROTEIN"/>
    <property type="match status" value="1"/>
</dbReference>
<dbReference type="EMBL" id="CP006986">
    <property type="protein sequence ID" value="AIC26294.1"/>
    <property type="molecule type" value="Genomic_DNA"/>
</dbReference>
<proteinExistence type="predicted"/>
<dbReference type="InterPro" id="IPR020449">
    <property type="entry name" value="Tscrpt_reg_AraC-type_HTH"/>
</dbReference>
<name>A0A060HXR6_RHIET</name>
<dbReference type="GO" id="GO:0043565">
    <property type="term" value="F:sequence-specific DNA binding"/>
    <property type="evidence" value="ECO:0007669"/>
    <property type="project" value="InterPro"/>
</dbReference>
<keyword evidence="2" id="KW-0238">DNA-binding</keyword>
<evidence type="ECO:0000313" key="5">
    <source>
        <dbReference type="EMBL" id="AIC26294.1"/>
    </source>
</evidence>
<keyword evidence="1" id="KW-0805">Transcription regulation</keyword>
<dbReference type="KEGG" id="rei:IE4771_CH01143"/>
<organism evidence="5 6">
    <name type="scientific">Rhizobium etli bv. mimosae str. IE4771</name>
    <dbReference type="NCBI Taxonomy" id="1432050"/>
    <lineage>
        <taxon>Bacteria</taxon>
        <taxon>Pseudomonadati</taxon>
        <taxon>Pseudomonadota</taxon>
        <taxon>Alphaproteobacteria</taxon>
        <taxon>Hyphomicrobiales</taxon>
        <taxon>Rhizobiaceae</taxon>
        <taxon>Rhizobium/Agrobacterium group</taxon>
        <taxon>Rhizobium</taxon>
    </lineage>
</organism>
<dbReference type="InterPro" id="IPR050204">
    <property type="entry name" value="AraC_XylS_family_regulators"/>
</dbReference>
<protein>
    <submittedName>
        <fullName evidence="5">AraC family transcriptional regulator protein</fullName>
    </submittedName>
</protein>
<gene>
    <name evidence="5" type="ORF">IE4771_CH01143</name>
</gene>
<dbReference type="PRINTS" id="PR00032">
    <property type="entry name" value="HTHARAC"/>
</dbReference>
<dbReference type="SMART" id="SM00342">
    <property type="entry name" value="HTH_ARAC"/>
    <property type="match status" value="1"/>
</dbReference>
<dbReference type="InterPro" id="IPR009057">
    <property type="entry name" value="Homeodomain-like_sf"/>
</dbReference>
<evidence type="ECO:0000259" key="4">
    <source>
        <dbReference type="PROSITE" id="PS01124"/>
    </source>
</evidence>
<dbReference type="RefSeq" id="WP_245308039.1">
    <property type="nucleotide sequence ID" value="NZ_CP006986.1"/>
</dbReference>
<evidence type="ECO:0000256" key="1">
    <source>
        <dbReference type="ARBA" id="ARBA00023015"/>
    </source>
</evidence>
<dbReference type="PANTHER" id="PTHR46796">
    <property type="entry name" value="HTH-TYPE TRANSCRIPTIONAL ACTIVATOR RHAS-RELATED"/>
    <property type="match status" value="1"/>
</dbReference>
<dbReference type="Gene3D" id="1.10.10.60">
    <property type="entry name" value="Homeodomain-like"/>
    <property type="match status" value="2"/>
</dbReference>
<dbReference type="Pfam" id="PF12833">
    <property type="entry name" value="HTH_18"/>
    <property type="match status" value="1"/>
</dbReference>